<sequence length="104" mass="10833">MTEPSASAFRALLLPPLLWAGHFLAVYVFVSLACLWGWHRMEVPVVQVVVAGLTVAVVAAVLLATRVTARMPGFLGRTGGGVGLLFAGATLVVGLPPLLAPVCR</sequence>
<keyword evidence="1" id="KW-0812">Transmembrane</keyword>
<keyword evidence="1" id="KW-1133">Transmembrane helix</keyword>
<keyword evidence="3" id="KW-1185">Reference proteome</keyword>
<gene>
    <name evidence="2" type="ORF">G3576_08720</name>
</gene>
<feature type="transmembrane region" description="Helical" evidence="1">
    <location>
        <begin position="12"/>
        <end position="39"/>
    </location>
</feature>
<evidence type="ECO:0000256" key="1">
    <source>
        <dbReference type="SAM" id="Phobius"/>
    </source>
</evidence>
<reference evidence="2 3" key="1">
    <citation type="submission" date="2020-02" db="EMBL/GenBank/DDBJ databases">
        <authorList>
            <person name="Kim H.M."/>
            <person name="Jeon C.O."/>
        </authorList>
    </citation>
    <scope>NUCLEOTIDE SEQUENCE [LARGE SCALE GENOMIC DNA]</scope>
    <source>
        <strain evidence="2 3">PeD5</strain>
    </source>
</reference>
<evidence type="ECO:0000313" key="2">
    <source>
        <dbReference type="EMBL" id="NGM20094.1"/>
    </source>
</evidence>
<dbReference type="AlphaFoldDB" id="A0A6M1LJN4"/>
<dbReference type="EMBL" id="JAAIKB010000003">
    <property type="protein sequence ID" value="NGM20094.1"/>
    <property type="molecule type" value="Genomic_DNA"/>
</dbReference>
<feature type="transmembrane region" description="Helical" evidence="1">
    <location>
        <begin position="45"/>
        <end position="69"/>
    </location>
</feature>
<proteinExistence type="predicted"/>
<accession>A0A6M1LJN4</accession>
<evidence type="ECO:0000313" key="3">
    <source>
        <dbReference type="Proteomes" id="UP000475385"/>
    </source>
</evidence>
<keyword evidence="1" id="KW-0472">Membrane</keyword>
<organism evidence="2 3">
    <name type="scientific">Falsiroseomonas algicola</name>
    <dbReference type="NCBI Taxonomy" id="2716930"/>
    <lineage>
        <taxon>Bacteria</taxon>
        <taxon>Pseudomonadati</taxon>
        <taxon>Pseudomonadota</taxon>
        <taxon>Alphaproteobacteria</taxon>
        <taxon>Acetobacterales</taxon>
        <taxon>Roseomonadaceae</taxon>
        <taxon>Falsiroseomonas</taxon>
    </lineage>
</organism>
<reference evidence="2 3" key="2">
    <citation type="submission" date="2020-03" db="EMBL/GenBank/DDBJ databases">
        <title>Roseomonas stagni sp. nov., isolated from pond water in Japan.</title>
        <authorList>
            <person name="Furuhata K."/>
            <person name="Miyamoto H."/>
            <person name="Goto K."/>
        </authorList>
    </citation>
    <scope>NUCLEOTIDE SEQUENCE [LARGE SCALE GENOMIC DNA]</scope>
    <source>
        <strain evidence="2 3">PeD5</strain>
    </source>
</reference>
<dbReference type="RefSeq" id="WP_164694007.1">
    <property type="nucleotide sequence ID" value="NZ_JAAIKB010000003.1"/>
</dbReference>
<protein>
    <submittedName>
        <fullName evidence="2">Uncharacterized protein</fullName>
    </submittedName>
</protein>
<comment type="caution">
    <text evidence="2">The sequence shown here is derived from an EMBL/GenBank/DDBJ whole genome shotgun (WGS) entry which is preliminary data.</text>
</comment>
<dbReference type="Proteomes" id="UP000475385">
    <property type="component" value="Unassembled WGS sequence"/>
</dbReference>
<name>A0A6M1LJN4_9PROT</name>
<feature type="transmembrane region" description="Helical" evidence="1">
    <location>
        <begin position="81"/>
        <end position="100"/>
    </location>
</feature>